<dbReference type="Proteomes" id="UP000325577">
    <property type="component" value="Linkage Group LG4"/>
</dbReference>
<dbReference type="AlphaFoldDB" id="A0A5J5A2C8"/>
<evidence type="ECO:0000313" key="2">
    <source>
        <dbReference type="Proteomes" id="UP000325577"/>
    </source>
</evidence>
<sequence length="152" mass="17190">MVHNIAEWSQQFISHQVDSSGSLITEFLIDLANGNIKDKSVPSELEDKFLPGSQTLEIQDKRPSPIDVHEFLVGAFELRGSNMEKTKLLQPMIIKVKFSHCLKRDLSCKGMRSGAWDLGWTNEFTMEEVEKVLADIEKQTTGYTVNVYCHGS</sequence>
<dbReference type="EMBL" id="CM018047">
    <property type="protein sequence ID" value="KAA8524459.1"/>
    <property type="molecule type" value="Genomic_DNA"/>
</dbReference>
<name>A0A5J5A2C8_9ASTE</name>
<reference evidence="1 2" key="1">
    <citation type="submission" date="2019-09" db="EMBL/GenBank/DDBJ databases">
        <title>A chromosome-level genome assembly of the Chinese tupelo Nyssa sinensis.</title>
        <authorList>
            <person name="Yang X."/>
            <person name="Kang M."/>
            <person name="Yang Y."/>
            <person name="Xiong H."/>
            <person name="Wang M."/>
            <person name="Zhang Z."/>
            <person name="Wang Z."/>
            <person name="Wu H."/>
            <person name="Ma T."/>
            <person name="Liu J."/>
            <person name="Xi Z."/>
        </authorList>
    </citation>
    <scope>NUCLEOTIDE SEQUENCE [LARGE SCALE GENOMIC DNA]</scope>
    <source>
        <strain evidence="1">J267</strain>
        <tissue evidence="1">Leaf</tissue>
    </source>
</reference>
<proteinExistence type="predicted"/>
<evidence type="ECO:0000313" key="1">
    <source>
        <dbReference type="EMBL" id="KAA8524459.1"/>
    </source>
</evidence>
<gene>
    <name evidence="1" type="ORF">F0562_010882</name>
</gene>
<protein>
    <submittedName>
        <fullName evidence="1">Uncharacterized protein</fullName>
    </submittedName>
</protein>
<accession>A0A5J5A2C8</accession>
<keyword evidence="2" id="KW-1185">Reference proteome</keyword>
<dbReference type="OrthoDB" id="2002431at2759"/>
<organism evidence="1 2">
    <name type="scientific">Nyssa sinensis</name>
    <dbReference type="NCBI Taxonomy" id="561372"/>
    <lineage>
        <taxon>Eukaryota</taxon>
        <taxon>Viridiplantae</taxon>
        <taxon>Streptophyta</taxon>
        <taxon>Embryophyta</taxon>
        <taxon>Tracheophyta</taxon>
        <taxon>Spermatophyta</taxon>
        <taxon>Magnoliopsida</taxon>
        <taxon>eudicotyledons</taxon>
        <taxon>Gunneridae</taxon>
        <taxon>Pentapetalae</taxon>
        <taxon>asterids</taxon>
        <taxon>Cornales</taxon>
        <taxon>Nyssaceae</taxon>
        <taxon>Nyssa</taxon>
    </lineage>
</organism>